<comment type="subunit">
    <text evidence="5">Monomer.</text>
</comment>
<comment type="domain">
    <text evidence="5">Consists of an N-terminal FAD-binding domain with a Rossman fold and a C-terminal substrate-binding domain.</text>
</comment>
<dbReference type="SUPFAM" id="SSF51905">
    <property type="entry name" value="FAD/NAD(P)-binding domain"/>
    <property type="match status" value="1"/>
</dbReference>
<proteinExistence type="inferred from homology"/>
<dbReference type="PRINTS" id="PR00420">
    <property type="entry name" value="RNGMNOXGNASE"/>
</dbReference>
<comment type="cofactor">
    <cofactor evidence="5">
        <name>FAD</name>
        <dbReference type="ChEBI" id="CHEBI:57692"/>
    </cofactor>
</comment>
<reference evidence="7 8" key="1">
    <citation type="submission" date="2020-05" db="EMBL/GenBank/DDBJ databases">
        <title>Genome Sequencing of Type Strains.</title>
        <authorList>
            <person name="Lemaire J.F."/>
            <person name="Inderbitzin P."/>
            <person name="Gregorio O.A."/>
            <person name="Collins S.B."/>
            <person name="Wespe N."/>
            <person name="Knight-Connoni V."/>
        </authorList>
    </citation>
    <scope>NUCLEOTIDE SEQUENCE [LARGE SCALE GENOMIC DNA]</scope>
    <source>
        <strain evidence="7 8">DSM 100049</strain>
    </source>
</reference>
<keyword evidence="2 5" id="KW-0274">FAD</keyword>
<dbReference type="Proteomes" id="UP000536441">
    <property type="component" value="Unassembled WGS sequence"/>
</dbReference>
<comment type="function">
    <text evidence="5">An FAD-requiring monooxygenase active on some tetracycline antibiotic derivatives, which leads to their inactivation. Hydroxylates carbon 11a of tetracycline and some analogs.</text>
</comment>
<feature type="binding site" evidence="5">
    <location>
        <position position="103"/>
    </location>
    <ligand>
        <name>FAD</name>
        <dbReference type="ChEBI" id="CHEBI:57692"/>
    </ligand>
</feature>
<dbReference type="GO" id="GO:0005737">
    <property type="term" value="C:cytoplasm"/>
    <property type="evidence" value="ECO:0007669"/>
    <property type="project" value="UniProtKB-SubCell"/>
</dbReference>
<comment type="catalytic activity">
    <reaction evidence="5">
        <text>a tetracycline + NADPH + O2 + H(+) = an 11a-hydroxytetracycline + NADP(+) + H2O</text>
        <dbReference type="Rhea" id="RHEA:61444"/>
        <dbReference type="ChEBI" id="CHEBI:15377"/>
        <dbReference type="ChEBI" id="CHEBI:15378"/>
        <dbReference type="ChEBI" id="CHEBI:15379"/>
        <dbReference type="ChEBI" id="CHEBI:57783"/>
        <dbReference type="ChEBI" id="CHEBI:58349"/>
        <dbReference type="ChEBI" id="CHEBI:144644"/>
        <dbReference type="ChEBI" id="CHEBI:144645"/>
    </reaction>
</comment>
<accession>A0A7Y6B3D1</accession>
<feature type="binding site" evidence="5">
    <location>
        <position position="295"/>
    </location>
    <ligand>
        <name>FAD</name>
        <dbReference type="ChEBI" id="CHEBI:57692"/>
    </ligand>
</feature>
<organism evidence="7 8">
    <name type="scientific">Sphingomonas zeae</name>
    <dbReference type="NCBI Taxonomy" id="1646122"/>
    <lineage>
        <taxon>Bacteria</taxon>
        <taxon>Pseudomonadati</taxon>
        <taxon>Pseudomonadota</taxon>
        <taxon>Alphaproteobacteria</taxon>
        <taxon>Sphingomonadales</taxon>
        <taxon>Sphingomonadaceae</taxon>
        <taxon>Sphingomonas</taxon>
    </lineage>
</organism>
<keyword evidence="4 5" id="KW-0503">Monooxygenase</keyword>
<dbReference type="AlphaFoldDB" id="A0A7Y6B3D1"/>
<evidence type="ECO:0000313" key="8">
    <source>
        <dbReference type="Proteomes" id="UP000536441"/>
    </source>
</evidence>
<keyword evidence="3 5" id="KW-0560">Oxidoreductase</keyword>
<dbReference type="EC" id="1.14.13.-" evidence="5"/>
<feature type="domain" description="FAD-binding" evidence="6">
    <location>
        <begin position="5"/>
        <end position="170"/>
    </location>
</feature>
<feature type="domain" description="FAD-binding" evidence="6">
    <location>
        <begin position="289"/>
        <end position="347"/>
    </location>
</feature>
<evidence type="ECO:0000256" key="2">
    <source>
        <dbReference type="ARBA" id="ARBA00022827"/>
    </source>
</evidence>
<comment type="subcellular location">
    <subcellularLocation>
        <location evidence="5">Cytoplasm</location>
    </subcellularLocation>
</comment>
<evidence type="ECO:0000256" key="4">
    <source>
        <dbReference type="ARBA" id="ARBA00023033"/>
    </source>
</evidence>
<dbReference type="GO" id="GO:0046677">
    <property type="term" value="P:response to antibiotic"/>
    <property type="evidence" value="ECO:0007669"/>
    <property type="project" value="InterPro"/>
</dbReference>
<keyword evidence="5" id="KW-0547">Nucleotide-binding</keyword>
<feature type="binding site" evidence="5">
    <location>
        <position position="47"/>
    </location>
    <ligand>
        <name>FAD</name>
        <dbReference type="ChEBI" id="CHEBI:57692"/>
    </ligand>
</feature>
<dbReference type="GO" id="GO:0071949">
    <property type="term" value="F:FAD binding"/>
    <property type="evidence" value="ECO:0007669"/>
    <property type="project" value="InterPro"/>
</dbReference>
<keyword evidence="8" id="KW-1185">Reference proteome</keyword>
<dbReference type="RefSeq" id="WP_175310599.1">
    <property type="nucleotide sequence ID" value="NZ_CBCRYR010000016.1"/>
</dbReference>
<keyword evidence="5" id="KW-0521">NADP</keyword>
<dbReference type="PANTHER" id="PTHR46972">
    <property type="entry name" value="MONOOXYGENASE ASQM-RELATED"/>
    <property type="match status" value="1"/>
</dbReference>
<sequence>MQKTIGIIGAGLGGLTLASVLHRHGIGTTIYEGEPSATARWQGGLLDMHKNSGQPALEAAGLYDAFLKLVRLGEDAKRVVDSNGFILFDAPGSAASTRPEVERGELRTLLMGSLPAQAIRWSHKAVSFFPLGNGRHRIAFADGTSETVDMLVGADGAWSKVRPLVSEARPIYSGTCFIEIALTGRDPADAASIVAIGNGTMMALAPGKGIIAHRHADGSVTGYVALNKPEAWVRSVDFDNVPAGLSFLAQQFVGWTPHLTHLITNSIAAPTIRPIYALTPGVKWSRITGVTLIGDAAHLMSPFAGEGANLAMFDGAELAQAIINHGNDHEAALSAYEAALFPRSRDIARLSDDNLSLFFGDGTPHSVAEMFRTLVPPGP</sequence>
<dbReference type="Gene3D" id="3.50.50.60">
    <property type="entry name" value="FAD/NAD(P)-binding domain"/>
    <property type="match status" value="1"/>
</dbReference>
<evidence type="ECO:0000256" key="1">
    <source>
        <dbReference type="ARBA" id="ARBA00022630"/>
    </source>
</evidence>
<dbReference type="GO" id="GO:0004497">
    <property type="term" value="F:monooxygenase activity"/>
    <property type="evidence" value="ECO:0007669"/>
    <property type="project" value="UniProtKB-UniRule"/>
</dbReference>
<dbReference type="HAMAP" id="MF_00845">
    <property type="entry name" value="TetX_monooxygenase"/>
    <property type="match status" value="1"/>
</dbReference>
<keyword evidence="5" id="KW-0963">Cytoplasm</keyword>
<comment type="caution">
    <text evidence="7">The sequence shown here is derived from an EMBL/GenBank/DDBJ whole genome shotgun (WGS) entry which is preliminary data.</text>
</comment>
<name>A0A7Y6B3D1_9SPHN</name>
<dbReference type="PANTHER" id="PTHR46972:SF1">
    <property type="entry name" value="FAD DEPENDENT OXIDOREDUCTASE DOMAIN-CONTAINING PROTEIN"/>
    <property type="match status" value="1"/>
</dbReference>
<gene>
    <name evidence="7" type="ORF">HP438_02310</name>
</gene>
<comment type="similarity">
    <text evidence="5">Belongs to the aromatic-ring hydroxylase family. TetX subfamily.</text>
</comment>
<protein>
    <recommendedName>
        <fullName evidence="5">Flavin-dependent monooxygenase</fullName>
    </recommendedName>
    <alternativeName>
        <fullName evidence="5">TetX monooxygenase</fullName>
        <shortName evidence="5">TetX</shortName>
        <ecNumber evidence="5">1.14.13.-</ecNumber>
    </alternativeName>
</protein>
<dbReference type="EMBL" id="JABMCH010000048">
    <property type="protein sequence ID" value="NUU45811.1"/>
    <property type="molecule type" value="Genomic_DNA"/>
</dbReference>
<evidence type="ECO:0000256" key="3">
    <source>
        <dbReference type="ARBA" id="ARBA00023002"/>
    </source>
</evidence>
<dbReference type="InterPro" id="IPR002938">
    <property type="entry name" value="FAD-bd"/>
</dbReference>
<dbReference type="Pfam" id="PF01494">
    <property type="entry name" value="FAD_binding_3"/>
    <property type="match status" value="2"/>
</dbReference>
<dbReference type="InterPro" id="IPR043683">
    <property type="entry name" value="TetX_monooxygenase"/>
</dbReference>
<keyword evidence="1 5" id="KW-0285">Flavoprotein</keyword>
<evidence type="ECO:0000313" key="7">
    <source>
        <dbReference type="EMBL" id="NUU45811.1"/>
    </source>
</evidence>
<feature type="binding site" evidence="5">
    <location>
        <position position="40"/>
    </location>
    <ligand>
        <name>NADPH</name>
        <dbReference type="ChEBI" id="CHEBI:57783"/>
    </ligand>
</feature>
<dbReference type="InterPro" id="IPR036188">
    <property type="entry name" value="FAD/NAD-bd_sf"/>
</dbReference>
<evidence type="ECO:0000259" key="6">
    <source>
        <dbReference type="Pfam" id="PF01494"/>
    </source>
</evidence>
<evidence type="ECO:0000256" key="5">
    <source>
        <dbReference type="HAMAP-Rule" id="MF_00845"/>
    </source>
</evidence>